<reference evidence="1 2" key="1">
    <citation type="journal article" date="2021" name="Hortic Res">
        <title>High-quality reference genome and annotation aids understanding of berry development for evergreen blueberry (Vaccinium darrowii).</title>
        <authorList>
            <person name="Yu J."/>
            <person name="Hulse-Kemp A.M."/>
            <person name="Babiker E."/>
            <person name="Staton M."/>
        </authorList>
    </citation>
    <scope>NUCLEOTIDE SEQUENCE [LARGE SCALE GENOMIC DNA]</scope>
    <source>
        <strain evidence="2">cv. NJ 8807/NJ 8810</strain>
        <tissue evidence="1">Young leaf</tissue>
    </source>
</reference>
<accession>A0ACB7XE20</accession>
<protein>
    <submittedName>
        <fullName evidence="1">Uncharacterized protein</fullName>
    </submittedName>
</protein>
<comment type="caution">
    <text evidence="1">The sequence shown here is derived from an EMBL/GenBank/DDBJ whole genome shotgun (WGS) entry which is preliminary data.</text>
</comment>
<proteinExistence type="predicted"/>
<keyword evidence="2" id="KW-1185">Reference proteome</keyword>
<sequence length="216" mass="23416">MGLLMIQDHGEKKMIRLAFGPESVVHSAVFKARKDLGLASNSLSTLLSASSSPSPFRPLSRQNSSALQPNLPSPLSIPNTIGTPSPELLRFFLGAERRGNVRLVPCSVACEEPCAEQVTDDVGEEAASTATCFSRRSDQRLLLGGLGAPLALQMRMDWARFWESMMVEEIERGTGRKWRQGRRREVGEMGGGGWGSTASAITLAEAVARITLEEDS</sequence>
<gene>
    <name evidence="1" type="ORF">Vadar_031506</name>
</gene>
<organism evidence="1 2">
    <name type="scientific">Vaccinium darrowii</name>
    <dbReference type="NCBI Taxonomy" id="229202"/>
    <lineage>
        <taxon>Eukaryota</taxon>
        <taxon>Viridiplantae</taxon>
        <taxon>Streptophyta</taxon>
        <taxon>Embryophyta</taxon>
        <taxon>Tracheophyta</taxon>
        <taxon>Spermatophyta</taxon>
        <taxon>Magnoliopsida</taxon>
        <taxon>eudicotyledons</taxon>
        <taxon>Gunneridae</taxon>
        <taxon>Pentapetalae</taxon>
        <taxon>asterids</taxon>
        <taxon>Ericales</taxon>
        <taxon>Ericaceae</taxon>
        <taxon>Vaccinioideae</taxon>
        <taxon>Vaccinieae</taxon>
        <taxon>Vaccinium</taxon>
    </lineage>
</organism>
<dbReference type="Proteomes" id="UP000828048">
    <property type="component" value="Chromosome 6"/>
</dbReference>
<dbReference type="EMBL" id="CM037156">
    <property type="protein sequence ID" value="KAH7838816.1"/>
    <property type="molecule type" value="Genomic_DNA"/>
</dbReference>
<evidence type="ECO:0000313" key="1">
    <source>
        <dbReference type="EMBL" id="KAH7838816.1"/>
    </source>
</evidence>
<evidence type="ECO:0000313" key="2">
    <source>
        <dbReference type="Proteomes" id="UP000828048"/>
    </source>
</evidence>
<name>A0ACB7XE20_9ERIC</name>